<dbReference type="InterPro" id="IPR045110">
    <property type="entry name" value="XMAP215"/>
</dbReference>
<evidence type="ECO:0000313" key="2">
    <source>
        <dbReference type="EMBL" id="CAD0203564.1"/>
    </source>
</evidence>
<dbReference type="GO" id="GO:0046785">
    <property type="term" value="P:microtubule polymerization"/>
    <property type="evidence" value="ECO:0007669"/>
    <property type="project" value="InterPro"/>
</dbReference>
<dbReference type="GO" id="GO:0007051">
    <property type="term" value="P:spindle organization"/>
    <property type="evidence" value="ECO:0007669"/>
    <property type="project" value="InterPro"/>
</dbReference>
<evidence type="ECO:0000313" key="3">
    <source>
        <dbReference type="Proteomes" id="UP001154114"/>
    </source>
</evidence>
<dbReference type="Proteomes" id="UP001154114">
    <property type="component" value="Chromosome 19"/>
</dbReference>
<feature type="region of interest" description="Disordered" evidence="1">
    <location>
        <begin position="267"/>
        <end position="288"/>
    </location>
</feature>
<gene>
    <name evidence="2" type="ORF">CINC_LOCUS5213</name>
</gene>
<dbReference type="OrthoDB" id="205662at2759"/>
<dbReference type="GO" id="GO:0030951">
    <property type="term" value="P:establishment or maintenance of microtubule cytoskeleton polarity"/>
    <property type="evidence" value="ECO:0007669"/>
    <property type="project" value="InterPro"/>
</dbReference>
<protein>
    <recommendedName>
        <fullName evidence="4">Cytoskeleton-associated protein 5</fullName>
    </recommendedName>
</protein>
<evidence type="ECO:0000256" key="1">
    <source>
        <dbReference type="SAM" id="MobiDB-lite"/>
    </source>
</evidence>
<organism evidence="2 3">
    <name type="scientific">Chrysodeixis includens</name>
    <name type="common">Soybean looper</name>
    <name type="synonym">Pseudoplusia includens</name>
    <dbReference type="NCBI Taxonomy" id="689277"/>
    <lineage>
        <taxon>Eukaryota</taxon>
        <taxon>Metazoa</taxon>
        <taxon>Ecdysozoa</taxon>
        <taxon>Arthropoda</taxon>
        <taxon>Hexapoda</taxon>
        <taxon>Insecta</taxon>
        <taxon>Pterygota</taxon>
        <taxon>Neoptera</taxon>
        <taxon>Endopterygota</taxon>
        <taxon>Lepidoptera</taxon>
        <taxon>Glossata</taxon>
        <taxon>Ditrysia</taxon>
        <taxon>Noctuoidea</taxon>
        <taxon>Noctuidae</taxon>
        <taxon>Plusiinae</taxon>
        <taxon>Chrysodeixis</taxon>
    </lineage>
</organism>
<dbReference type="PANTHER" id="PTHR12609">
    <property type="entry name" value="MICROTUBULE ASSOCIATED PROTEIN XMAP215"/>
    <property type="match status" value="1"/>
</dbReference>
<accession>A0A9N8KUX7</accession>
<keyword evidence="3" id="KW-1185">Reference proteome</keyword>
<reference evidence="2" key="1">
    <citation type="submission" date="2021-12" db="EMBL/GenBank/DDBJ databases">
        <authorList>
            <person name="King R."/>
        </authorList>
    </citation>
    <scope>NUCLEOTIDE SEQUENCE</scope>
</reference>
<evidence type="ECO:0008006" key="4">
    <source>
        <dbReference type="Google" id="ProtNLM"/>
    </source>
</evidence>
<feature type="compositionally biased region" description="Polar residues" evidence="1">
    <location>
        <begin position="271"/>
        <end position="280"/>
    </location>
</feature>
<proteinExistence type="predicted"/>
<sequence length="338" mass="38737">MEHYRAIVSLLHESIGVSDPAYPRYQDLLLKCFWKTLKMISTWDVNSIDYDAVLYRIHLFYKAYPNSYWKKNPDISDTPYRTVKTLVHTLVKMKGGSITNHLTQIPDLNGSDLYPYLLKVLKQLKLDEKKENTSDALNGGSVLASVPPNNAALAAGRLPRAVHEELALILKRIGTKEHNKDALSQLYDLRERHPEVDIWTFMQGSSFYFRNYVERGLREVADQRKLAAMPPMYKHDYKSENIDISNENDEKSHVIFLERLRALQAKAGLKTESSPSSQPRTPIGDNRTLVDSINENTLPRSIDPQLELNTTQTLSQRNEAEVDALRLKLQQIKSSSKR</sequence>
<dbReference type="GO" id="GO:0061863">
    <property type="term" value="F:microtubule plus end polymerase"/>
    <property type="evidence" value="ECO:0007669"/>
    <property type="project" value="InterPro"/>
</dbReference>
<dbReference type="EMBL" id="LR824022">
    <property type="protein sequence ID" value="CAD0203564.1"/>
    <property type="molecule type" value="Genomic_DNA"/>
</dbReference>
<dbReference type="AlphaFoldDB" id="A0A9N8KUX7"/>
<name>A0A9N8KUX7_CHRIL</name>
<dbReference type="GO" id="GO:0051010">
    <property type="term" value="F:microtubule plus-end binding"/>
    <property type="evidence" value="ECO:0007669"/>
    <property type="project" value="InterPro"/>
</dbReference>